<keyword evidence="2" id="KW-1185">Reference proteome</keyword>
<dbReference type="Proteomes" id="UP000886653">
    <property type="component" value="Unassembled WGS sequence"/>
</dbReference>
<accession>A0A9P6NLE6</accession>
<dbReference type="AlphaFoldDB" id="A0A9P6NLE6"/>
<proteinExistence type="predicted"/>
<protein>
    <submittedName>
        <fullName evidence="1">Uncharacterized protein</fullName>
    </submittedName>
</protein>
<evidence type="ECO:0000313" key="2">
    <source>
        <dbReference type="Proteomes" id="UP000886653"/>
    </source>
</evidence>
<dbReference type="EMBL" id="MU167240">
    <property type="protein sequence ID" value="KAG0148168.1"/>
    <property type="molecule type" value="Genomic_DNA"/>
</dbReference>
<comment type="caution">
    <text evidence="1">The sequence shown here is derived from an EMBL/GenBank/DDBJ whole genome shotgun (WGS) entry which is preliminary data.</text>
</comment>
<evidence type="ECO:0000313" key="1">
    <source>
        <dbReference type="EMBL" id="KAG0148168.1"/>
    </source>
</evidence>
<gene>
    <name evidence="1" type="ORF">CROQUDRAFT_90708</name>
</gene>
<organism evidence="1 2">
    <name type="scientific">Cronartium quercuum f. sp. fusiforme G11</name>
    <dbReference type="NCBI Taxonomy" id="708437"/>
    <lineage>
        <taxon>Eukaryota</taxon>
        <taxon>Fungi</taxon>
        <taxon>Dikarya</taxon>
        <taxon>Basidiomycota</taxon>
        <taxon>Pucciniomycotina</taxon>
        <taxon>Pucciniomycetes</taxon>
        <taxon>Pucciniales</taxon>
        <taxon>Coleosporiaceae</taxon>
        <taxon>Cronartium</taxon>
    </lineage>
</organism>
<name>A0A9P6NLE6_9BASI</name>
<sequence>MSHSVIILPVTDLHKDIVKTIGGFADATAGRTAIQLELKRSLRGPVVLKSERRGAVVGAGAVDADLARFAGRGTGLNYASILMQRVAFGDGGVGVEWSWDCLRTVVSINVVTGSSLMVHARPANLSEAPVTTFFETTVIVWLFWMVCYSIKNREDSQNQVFIPSSGTQLQEKGNRLGLGERISTMSTNEPGCAA</sequence>
<reference evidence="1" key="1">
    <citation type="submission" date="2013-11" db="EMBL/GenBank/DDBJ databases">
        <title>Genome sequence of the fusiform rust pathogen reveals effectors for host alternation and coevolution with pine.</title>
        <authorList>
            <consortium name="DOE Joint Genome Institute"/>
            <person name="Smith K."/>
            <person name="Pendleton A."/>
            <person name="Kubisiak T."/>
            <person name="Anderson C."/>
            <person name="Salamov A."/>
            <person name="Aerts A."/>
            <person name="Riley R."/>
            <person name="Clum A."/>
            <person name="Lindquist E."/>
            <person name="Ence D."/>
            <person name="Campbell M."/>
            <person name="Kronenberg Z."/>
            <person name="Feau N."/>
            <person name="Dhillon B."/>
            <person name="Hamelin R."/>
            <person name="Burleigh J."/>
            <person name="Smith J."/>
            <person name="Yandell M."/>
            <person name="Nelson C."/>
            <person name="Grigoriev I."/>
            <person name="Davis J."/>
        </authorList>
    </citation>
    <scope>NUCLEOTIDE SEQUENCE</scope>
    <source>
        <strain evidence="1">G11</strain>
    </source>
</reference>